<protein>
    <submittedName>
        <fullName evidence="1">Uncharacterized protein</fullName>
    </submittedName>
</protein>
<dbReference type="GeneID" id="93528136"/>
<gene>
    <name evidence="1" type="ORF">I6I88_10740</name>
</gene>
<dbReference type="OrthoDB" id="1495699at2"/>
<name>A0A9Q7EA20_MYROD</name>
<accession>A0A9Q7EA20</accession>
<evidence type="ECO:0000313" key="1">
    <source>
        <dbReference type="EMBL" id="QQT98699.1"/>
    </source>
</evidence>
<dbReference type="Proteomes" id="UP000596202">
    <property type="component" value="Chromosome"/>
</dbReference>
<dbReference type="EMBL" id="CP068108">
    <property type="protein sequence ID" value="QQT98699.1"/>
    <property type="molecule type" value="Genomic_DNA"/>
</dbReference>
<sequence>MKIIKLLSFLVIILGVTYLTIDQNRSFYKLEEGKEITVWKRIGGKCYVIPYRYYGISKPLNCYIETRNTESFTLLWYRGKLIADIDTESKIVNKKDCNLENYNDNKIKNDSLFLWNDRGRFKLRSDLNYLSVYILDGSVYYNK</sequence>
<evidence type="ECO:0000313" key="2">
    <source>
        <dbReference type="Proteomes" id="UP000596202"/>
    </source>
</evidence>
<dbReference type="AlphaFoldDB" id="A0A9Q7EA20"/>
<proteinExistence type="predicted"/>
<dbReference type="RefSeq" id="WP_002985775.1">
    <property type="nucleotide sequence ID" value="NZ_CP068108.1"/>
</dbReference>
<reference evidence="1 2" key="1">
    <citation type="submission" date="2021-01" db="EMBL/GenBank/DDBJ databases">
        <title>FDA dAtabase for Regulatory Grade micrObial Sequences (FDA-ARGOS): Supporting development and validation of Infectious Disease Dx tests.</title>
        <authorList>
            <person name="Sproer C."/>
            <person name="Gronow S."/>
            <person name="Severitt S."/>
            <person name="Schroder I."/>
            <person name="Tallon L."/>
            <person name="Sadzewicz L."/>
            <person name="Zhao X."/>
            <person name="Boylan J."/>
            <person name="Ott S."/>
            <person name="Bowen H."/>
            <person name="Vavikolanu K."/>
            <person name="Mehta A."/>
            <person name="Aluvathingal J."/>
            <person name="Nadendla S."/>
            <person name="Lowell S."/>
            <person name="Myers T."/>
            <person name="Yan Y."/>
            <person name="Sichtig H."/>
        </authorList>
    </citation>
    <scope>NUCLEOTIDE SEQUENCE [LARGE SCALE GENOMIC DNA]</scope>
    <source>
        <strain evidence="1 2">FDAARGOS_1131</strain>
    </source>
</reference>
<organism evidence="1 2">
    <name type="scientific">Myroides odoratus</name>
    <name type="common">Flavobacterium odoratum</name>
    <dbReference type="NCBI Taxonomy" id="256"/>
    <lineage>
        <taxon>Bacteria</taxon>
        <taxon>Pseudomonadati</taxon>
        <taxon>Bacteroidota</taxon>
        <taxon>Flavobacteriia</taxon>
        <taxon>Flavobacteriales</taxon>
        <taxon>Flavobacteriaceae</taxon>
        <taxon>Myroides</taxon>
    </lineage>
</organism>